<dbReference type="AlphaFoldDB" id="A0A2P2QQT0"/>
<sequence>MKSFPNKMLTSHLSPQKFAFFVWFQLVNFFVSSNFLTTG</sequence>
<protein>
    <submittedName>
        <fullName evidence="2">Uncharacterized protein</fullName>
    </submittedName>
</protein>
<keyword evidence="1" id="KW-0812">Transmembrane</keyword>
<accession>A0A2P2QQT0</accession>
<dbReference type="EMBL" id="GGEC01088811">
    <property type="protein sequence ID" value="MBX69295.1"/>
    <property type="molecule type" value="Transcribed_RNA"/>
</dbReference>
<keyword evidence="1" id="KW-0472">Membrane</keyword>
<proteinExistence type="predicted"/>
<feature type="transmembrane region" description="Helical" evidence="1">
    <location>
        <begin position="20"/>
        <end position="37"/>
    </location>
</feature>
<reference evidence="2" key="1">
    <citation type="submission" date="2018-02" db="EMBL/GenBank/DDBJ databases">
        <title>Rhizophora mucronata_Transcriptome.</title>
        <authorList>
            <person name="Meera S.P."/>
            <person name="Sreeshan A."/>
            <person name="Augustine A."/>
        </authorList>
    </citation>
    <scope>NUCLEOTIDE SEQUENCE</scope>
    <source>
        <tissue evidence="2">Leaf</tissue>
    </source>
</reference>
<organism evidence="2">
    <name type="scientific">Rhizophora mucronata</name>
    <name type="common">Asiatic mangrove</name>
    <dbReference type="NCBI Taxonomy" id="61149"/>
    <lineage>
        <taxon>Eukaryota</taxon>
        <taxon>Viridiplantae</taxon>
        <taxon>Streptophyta</taxon>
        <taxon>Embryophyta</taxon>
        <taxon>Tracheophyta</taxon>
        <taxon>Spermatophyta</taxon>
        <taxon>Magnoliopsida</taxon>
        <taxon>eudicotyledons</taxon>
        <taxon>Gunneridae</taxon>
        <taxon>Pentapetalae</taxon>
        <taxon>rosids</taxon>
        <taxon>fabids</taxon>
        <taxon>Malpighiales</taxon>
        <taxon>Rhizophoraceae</taxon>
        <taxon>Rhizophora</taxon>
    </lineage>
</organism>
<name>A0A2P2QQT0_RHIMU</name>
<keyword evidence="1" id="KW-1133">Transmembrane helix</keyword>
<evidence type="ECO:0000256" key="1">
    <source>
        <dbReference type="SAM" id="Phobius"/>
    </source>
</evidence>
<evidence type="ECO:0000313" key="2">
    <source>
        <dbReference type="EMBL" id="MBX69295.1"/>
    </source>
</evidence>